<sequence length="52" mass="5534">MQHGSPGAPLFWDKWRIAAAARGVRLPCYARPGYAVASVPCLPHLPVPAGHS</sequence>
<comment type="caution">
    <text evidence="1">The sequence shown here is derived from an EMBL/GenBank/DDBJ whole genome shotgun (WGS) entry which is preliminary data.</text>
</comment>
<dbReference type="AlphaFoldDB" id="A0A9W6UXF3"/>
<keyword evidence="2" id="KW-1185">Reference proteome</keyword>
<accession>A0A9W6UXF3</accession>
<proteinExistence type="predicted"/>
<evidence type="ECO:0000313" key="1">
    <source>
        <dbReference type="EMBL" id="GLW66048.1"/>
    </source>
</evidence>
<evidence type="ECO:0000313" key="2">
    <source>
        <dbReference type="Proteomes" id="UP001165124"/>
    </source>
</evidence>
<protein>
    <submittedName>
        <fullName evidence="1">Uncharacterized protein</fullName>
    </submittedName>
</protein>
<reference evidence="1" key="1">
    <citation type="submission" date="2023-02" db="EMBL/GenBank/DDBJ databases">
        <title>Actinomadura rubrobrunea NBRC 14622.</title>
        <authorList>
            <person name="Ichikawa N."/>
            <person name="Sato H."/>
            <person name="Tonouchi N."/>
        </authorList>
    </citation>
    <scope>NUCLEOTIDE SEQUENCE</scope>
    <source>
        <strain evidence="1">NBRC 14622</strain>
    </source>
</reference>
<name>A0A9W6UXF3_9ACTN</name>
<dbReference type="EMBL" id="BSRZ01000012">
    <property type="protein sequence ID" value="GLW66048.1"/>
    <property type="molecule type" value="Genomic_DNA"/>
</dbReference>
<gene>
    <name evidence="1" type="ORF">Arub01_42920</name>
</gene>
<dbReference type="Proteomes" id="UP001165124">
    <property type="component" value="Unassembled WGS sequence"/>
</dbReference>
<organism evidence="1 2">
    <name type="scientific">Actinomadura rubrobrunea</name>
    <dbReference type="NCBI Taxonomy" id="115335"/>
    <lineage>
        <taxon>Bacteria</taxon>
        <taxon>Bacillati</taxon>
        <taxon>Actinomycetota</taxon>
        <taxon>Actinomycetes</taxon>
        <taxon>Streptosporangiales</taxon>
        <taxon>Thermomonosporaceae</taxon>
        <taxon>Actinomadura</taxon>
    </lineage>
</organism>